<dbReference type="Pfam" id="PF00268">
    <property type="entry name" value="Ribonuc_red_sm"/>
    <property type="match status" value="1"/>
</dbReference>
<dbReference type="Gene3D" id="1.10.620.20">
    <property type="entry name" value="Ribonucleotide Reductase, subunit A"/>
    <property type="match status" value="1"/>
</dbReference>
<dbReference type="InterPro" id="IPR000358">
    <property type="entry name" value="RNR_small_fam"/>
</dbReference>
<proteinExistence type="predicted"/>
<gene>
    <name evidence="2" type="ORF">E1181_15580</name>
</gene>
<dbReference type="GO" id="GO:0009263">
    <property type="term" value="P:deoxyribonucleotide biosynthetic process"/>
    <property type="evidence" value="ECO:0007669"/>
    <property type="project" value="InterPro"/>
</dbReference>
<keyword evidence="3" id="KW-1185">Reference proteome</keyword>
<comment type="cofactor">
    <cofactor evidence="1">
        <name>Fe cation</name>
        <dbReference type="ChEBI" id="CHEBI:24875"/>
    </cofactor>
</comment>
<comment type="caution">
    <text evidence="2">The sequence shown here is derived from an EMBL/GenBank/DDBJ whole genome shotgun (WGS) entry which is preliminary data.</text>
</comment>
<dbReference type="OrthoDB" id="5500270at2"/>
<dbReference type="SUPFAM" id="SSF47240">
    <property type="entry name" value="Ferritin-like"/>
    <property type="match status" value="1"/>
</dbReference>
<evidence type="ECO:0000256" key="1">
    <source>
        <dbReference type="ARBA" id="ARBA00001962"/>
    </source>
</evidence>
<dbReference type="RefSeq" id="WP_132675410.1">
    <property type="nucleotide sequence ID" value="NZ_SMKS01000024.1"/>
</dbReference>
<organism evidence="2 3">
    <name type="scientific">Saccharopolyspora terrae</name>
    <dbReference type="NCBI Taxonomy" id="2530384"/>
    <lineage>
        <taxon>Bacteria</taxon>
        <taxon>Bacillati</taxon>
        <taxon>Actinomycetota</taxon>
        <taxon>Actinomycetes</taxon>
        <taxon>Pseudonocardiales</taxon>
        <taxon>Pseudonocardiaceae</taxon>
        <taxon>Saccharopolyspora</taxon>
    </lineage>
</organism>
<dbReference type="AlphaFoldDB" id="A0A4V2YAW4"/>
<dbReference type="Proteomes" id="UP000295674">
    <property type="component" value="Unassembled WGS sequence"/>
</dbReference>
<dbReference type="InterPro" id="IPR012348">
    <property type="entry name" value="RNR-like"/>
</dbReference>
<name>A0A4V2YAW4_9PSEU</name>
<dbReference type="InterPro" id="IPR009078">
    <property type="entry name" value="Ferritin-like_SF"/>
</dbReference>
<dbReference type="GO" id="GO:0016491">
    <property type="term" value="F:oxidoreductase activity"/>
    <property type="evidence" value="ECO:0007669"/>
    <property type="project" value="InterPro"/>
</dbReference>
<evidence type="ECO:0000313" key="2">
    <source>
        <dbReference type="EMBL" id="TDD05336.1"/>
    </source>
</evidence>
<sequence length="315" mass="35542">MSRWTPLLMDEASLSEMPKLPLNEVMQHAHVVAAQRLKPKELYERWDRQQWSAVDIELGPDRENFHDVLTPGYRKIIGESIATFIIGEYTGLDMLGPIISGSPDEQYSVFLGTQIADETRHTHLVFRLGEEILGMDPDPKRMLAECWNMSAPAHRELSMLEAGIVRDLQQRPLDYGQWLRAVTLFHMITEGVLALVGQRVLVQALRDMELLDGVKTAFTAMCRDESRHVGFGMHALRTGVLEGHHDDICEVLESAVPLALRIDQESSAVATKTFRQMSVDILRRHMRLIGIDESFQDHLIATASAKADGERADAH</sequence>
<protein>
    <submittedName>
        <fullName evidence="2">Uncharacterized protein</fullName>
    </submittedName>
</protein>
<accession>A0A4V2YAW4</accession>
<evidence type="ECO:0000313" key="3">
    <source>
        <dbReference type="Proteomes" id="UP000295674"/>
    </source>
</evidence>
<dbReference type="EMBL" id="SMKS01000024">
    <property type="protein sequence ID" value="TDD05336.1"/>
    <property type="molecule type" value="Genomic_DNA"/>
</dbReference>
<reference evidence="2 3" key="1">
    <citation type="submission" date="2019-03" db="EMBL/GenBank/DDBJ databases">
        <title>Draft genome sequences of novel Actinobacteria.</title>
        <authorList>
            <person name="Sahin N."/>
            <person name="Ay H."/>
            <person name="Saygin H."/>
        </authorList>
    </citation>
    <scope>NUCLEOTIDE SEQUENCE [LARGE SCALE GENOMIC DNA]</scope>
    <source>
        <strain evidence="2 3">16K309</strain>
    </source>
</reference>